<dbReference type="CDD" id="cd06580">
    <property type="entry name" value="TM_PBP1_transp_TpRbsC_like"/>
    <property type="match status" value="1"/>
</dbReference>
<gene>
    <name evidence="7" type="ORF">B1B_03192</name>
</gene>
<evidence type="ECO:0000256" key="2">
    <source>
        <dbReference type="ARBA" id="ARBA00022475"/>
    </source>
</evidence>
<keyword evidence="2" id="KW-1003">Cell membrane</keyword>
<sequence>MLTPDQAVLNSPQVFGNFPIPLLDRIPVVGPILFDQNVFLYLAVGLLVVIHVALFHTRWGLRVRAVGEHPGAADTMGISVVFIRYRNVILGGAIGGIGGAALSIGSTGQFTSDMSSGLGFIALAAMIFGRWKPLWAAAAAVLFGFADSLQSTFAVLNVPIPSPFLLMIPYVVTILAVAGLVGRVRPPGADGIPYQRE</sequence>
<evidence type="ECO:0000256" key="3">
    <source>
        <dbReference type="ARBA" id="ARBA00022692"/>
    </source>
</evidence>
<comment type="caution">
    <text evidence="7">The sequence shown here is derived from an EMBL/GenBank/DDBJ whole genome shotgun (WGS) entry which is preliminary data.</text>
</comment>
<accession>T1BKL4</accession>
<feature type="transmembrane region" description="Helical" evidence="6">
    <location>
        <begin position="164"/>
        <end position="182"/>
    </location>
</feature>
<protein>
    <submittedName>
        <fullName evidence="7">Inner-membrane translocator</fullName>
    </submittedName>
</protein>
<organism evidence="7">
    <name type="scientific">mine drainage metagenome</name>
    <dbReference type="NCBI Taxonomy" id="410659"/>
    <lineage>
        <taxon>unclassified sequences</taxon>
        <taxon>metagenomes</taxon>
        <taxon>ecological metagenomes</taxon>
    </lineage>
</organism>
<evidence type="ECO:0000256" key="1">
    <source>
        <dbReference type="ARBA" id="ARBA00004651"/>
    </source>
</evidence>
<keyword evidence="5 6" id="KW-0472">Membrane</keyword>
<keyword evidence="3 6" id="KW-0812">Transmembrane</keyword>
<reference evidence="7" key="2">
    <citation type="journal article" date="2014" name="ISME J.">
        <title>Microbial stratification in low pH oxic and suboxic macroscopic growths along an acid mine drainage.</title>
        <authorList>
            <person name="Mendez-Garcia C."/>
            <person name="Mesa V."/>
            <person name="Sprenger R.R."/>
            <person name="Richter M."/>
            <person name="Diez M.S."/>
            <person name="Solano J."/>
            <person name="Bargiela R."/>
            <person name="Golyshina O.V."/>
            <person name="Manteca A."/>
            <person name="Ramos J.L."/>
            <person name="Gallego J.R."/>
            <person name="Llorente I."/>
            <person name="Martins Dos Santos V.A."/>
            <person name="Jensen O.N."/>
            <person name="Pelaez A.I."/>
            <person name="Sanchez J."/>
            <person name="Ferrer M."/>
        </authorList>
    </citation>
    <scope>NUCLEOTIDE SEQUENCE</scope>
</reference>
<dbReference type="AlphaFoldDB" id="T1BKL4"/>
<feature type="transmembrane region" description="Helical" evidence="6">
    <location>
        <begin position="38"/>
        <end position="55"/>
    </location>
</feature>
<dbReference type="PANTHER" id="PTHR43370:SF1">
    <property type="entry name" value="GUANOSINE ABC TRANSPORTER PERMEASE PROTEIN NUPQ"/>
    <property type="match status" value="1"/>
</dbReference>
<keyword evidence="4 6" id="KW-1133">Transmembrane helix</keyword>
<name>T1BKL4_9ZZZZ</name>
<dbReference type="InterPro" id="IPR001851">
    <property type="entry name" value="ABC_transp_permease"/>
</dbReference>
<evidence type="ECO:0000256" key="5">
    <source>
        <dbReference type="ARBA" id="ARBA00023136"/>
    </source>
</evidence>
<evidence type="ECO:0000256" key="6">
    <source>
        <dbReference type="SAM" id="Phobius"/>
    </source>
</evidence>
<dbReference type="Pfam" id="PF02653">
    <property type="entry name" value="BPD_transp_2"/>
    <property type="match status" value="1"/>
</dbReference>
<dbReference type="GO" id="GO:0005886">
    <property type="term" value="C:plasma membrane"/>
    <property type="evidence" value="ECO:0007669"/>
    <property type="project" value="UniProtKB-SubCell"/>
</dbReference>
<dbReference type="GO" id="GO:0022857">
    <property type="term" value="F:transmembrane transporter activity"/>
    <property type="evidence" value="ECO:0007669"/>
    <property type="project" value="InterPro"/>
</dbReference>
<feature type="transmembrane region" description="Helical" evidence="6">
    <location>
        <begin position="85"/>
        <end position="104"/>
    </location>
</feature>
<proteinExistence type="predicted"/>
<dbReference type="PANTHER" id="PTHR43370">
    <property type="entry name" value="SUGAR ABC TRANSPORTER INTEGRAL MEMBRANE PROTEIN-RELATED"/>
    <property type="match status" value="1"/>
</dbReference>
<dbReference type="EMBL" id="AUZY01001944">
    <property type="protein sequence ID" value="EQD73486.1"/>
    <property type="molecule type" value="Genomic_DNA"/>
</dbReference>
<evidence type="ECO:0000256" key="4">
    <source>
        <dbReference type="ARBA" id="ARBA00022989"/>
    </source>
</evidence>
<evidence type="ECO:0000313" key="7">
    <source>
        <dbReference type="EMBL" id="EQD73486.1"/>
    </source>
</evidence>
<reference evidence="7" key="1">
    <citation type="submission" date="2013-08" db="EMBL/GenBank/DDBJ databases">
        <authorList>
            <person name="Mendez C."/>
            <person name="Richter M."/>
            <person name="Ferrer M."/>
            <person name="Sanchez J."/>
        </authorList>
    </citation>
    <scope>NUCLEOTIDE SEQUENCE</scope>
</reference>
<comment type="subcellular location">
    <subcellularLocation>
        <location evidence="1">Cell membrane</location>
        <topology evidence="1">Multi-pass membrane protein</topology>
    </subcellularLocation>
</comment>